<name>A0A6C0EJE5_9ZZZZ</name>
<organism evidence="3">
    <name type="scientific">viral metagenome</name>
    <dbReference type="NCBI Taxonomy" id="1070528"/>
    <lineage>
        <taxon>unclassified sequences</taxon>
        <taxon>metagenomes</taxon>
        <taxon>organismal metagenomes</taxon>
    </lineage>
</organism>
<dbReference type="InterPro" id="IPR024930">
    <property type="entry name" value="Skp_dom_sf"/>
</dbReference>
<evidence type="ECO:0000256" key="1">
    <source>
        <dbReference type="SAM" id="Coils"/>
    </source>
</evidence>
<sequence>MDTNLNKNIKTATNMFSGICNIINTSTKNINTNISKQVIATNIFSGICNIINTSPNTEQNTSPNTEQNTGPNTEQNTSPNTGQNTNKVDITPTKIISGVFNIINSTNKLITDNNTEINAFIKKCEIDIINDDKIVGNTGTSLKQHLNYKYNQYEKKIGNIEKEMDKLKDKLTESNLTKEEIIELKDKLTAVEQKININKLKQTFNGVISKLAEKYNYDILFNPEIISKEFNNYKISHFTILKNQFIKYIDTNNIDTNNIDNKYD</sequence>
<evidence type="ECO:0000256" key="2">
    <source>
        <dbReference type="SAM" id="MobiDB-lite"/>
    </source>
</evidence>
<keyword evidence="1" id="KW-0175">Coiled coil</keyword>
<reference evidence="3" key="1">
    <citation type="journal article" date="2020" name="Nature">
        <title>Giant virus diversity and host interactions through global metagenomics.</title>
        <authorList>
            <person name="Schulz F."/>
            <person name="Roux S."/>
            <person name="Paez-Espino D."/>
            <person name="Jungbluth S."/>
            <person name="Walsh D.A."/>
            <person name="Denef V.J."/>
            <person name="McMahon K.D."/>
            <person name="Konstantinidis K.T."/>
            <person name="Eloe-Fadrosh E.A."/>
            <person name="Kyrpides N.C."/>
            <person name="Woyke T."/>
        </authorList>
    </citation>
    <scope>NUCLEOTIDE SEQUENCE</scope>
    <source>
        <strain evidence="3">GVMAG-M-3300001351-8</strain>
    </source>
</reference>
<dbReference type="EMBL" id="MN738869">
    <property type="protein sequence ID" value="QHT29128.1"/>
    <property type="molecule type" value="Genomic_DNA"/>
</dbReference>
<accession>A0A6C0EJE5</accession>
<proteinExistence type="predicted"/>
<protein>
    <submittedName>
        <fullName evidence="3">Uncharacterized protein</fullName>
    </submittedName>
</protein>
<feature type="region of interest" description="Disordered" evidence="2">
    <location>
        <begin position="54"/>
        <end position="88"/>
    </location>
</feature>
<evidence type="ECO:0000313" key="3">
    <source>
        <dbReference type="EMBL" id="QHT29128.1"/>
    </source>
</evidence>
<dbReference type="SUPFAM" id="SSF111384">
    <property type="entry name" value="OmpH-like"/>
    <property type="match status" value="1"/>
</dbReference>
<dbReference type="AlphaFoldDB" id="A0A6C0EJE5"/>
<feature type="coiled-coil region" evidence="1">
    <location>
        <begin position="143"/>
        <end position="194"/>
    </location>
</feature>